<dbReference type="PANTHER" id="PTHR11895:SF176">
    <property type="entry name" value="AMIDASE AMID-RELATED"/>
    <property type="match status" value="1"/>
</dbReference>
<evidence type="ECO:0000313" key="2">
    <source>
        <dbReference type="EMBL" id="XCJ79089.1"/>
    </source>
</evidence>
<dbReference type="AlphaFoldDB" id="A0AB74U5H6"/>
<dbReference type="RefSeq" id="WP_353980044.1">
    <property type="nucleotide sequence ID" value="NZ_CP159578.1"/>
</dbReference>
<dbReference type="GO" id="GO:0003824">
    <property type="term" value="F:catalytic activity"/>
    <property type="evidence" value="ECO:0007669"/>
    <property type="project" value="InterPro"/>
</dbReference>
<protein>
    <submittedName>
        <fullName evidence="2">Amidase</fullName>
    </submittedName>
</protein>
<dbReference type="Gene3D" id="3.90.1300.10">
    <property type="entry name" value="Amidase signature (AS) domain"/>
    <property type="match status" value="1"/>
</dbReference>
<dbReference type="PANTHER" id="PTHR11895">
    <property type="entry name" value="TRANSAMIDASE"/>
    <property type="match status" value="1"/>
</dbReference>
<proteinExistence type="predicted"/>
<evidence type="ECO:0000259" key="1">
    <source>
        <dbReference type="Pfam" id="PF01425"/>
    </source>
</evidence>
<name>A0AB74U5H6_9GAMM</name>
<sequence>MSSIKPPQGGARAFWERPAGQRRLRDWQAAIDGGDFTPTQALEALIERARARAEVTATAYIEFDTDTLHDRLAQVDPTQPLAGLPVSIKDLFDVRGEVTRAASRVLGGNPPASHDAPAVQRLRRAGALLTGRTNMSEFAFSGLGLNRHYGTPPNPFDGERITGGSTSGGAASVAFGLAAATLGSDTGGSLRIPAAFCGLTGFKPSQASVPGEGAYPLAPSLDCVGPIAPSVACCASLWSILAERPLPALDTTPRPLRLAVAAGDLLSELDDAVGDGFEAAIAVLKAQGCHIERLPFTAIDAALAINQQGGLVVPEAAALHREQLARAEADYDPLIAERLQGGRDISAADYLQRLWPRAGWQQRFEQEMAGFDAVLLPTVATLPPRRAALEDDAAAFQRANRLALRNTSVFNYLDAASISLPYIATGAELPIGLMLSRPQGDDTMLLQHACVVERMLRR</sequence>
<dbReference type="Pfam" id="PF01425">
    <property type="entry name" value="Amidase"/>
    <property type="match status" value="1"/>
</dbReference>
<dbReference type="EMBL" id="CP159578">
    <property type="protein sequence ID" value="XCJ79089.1"/>
    <property type="molecule type" value="Genomic_DNA"/>
</dbReference>
<dbReference type="InterPro" id="IPR000120">
    <property type="entry name" value="Amidase"/>
</dbReference>
<reference evidence="2" key="1">
    <citation type="submission" date="2024-06" db="EMBL/GenBank/DDBJ databases">
        <title>Complete genome of Salinicola endophyticus HNIBRBA4755.</title>
        <authorList>
            <person name="Shin S.Y."/>
            <person name="Kang H."/>
            <person name="Song J."/>
        </authorList>
    </citation>
    <scope>NUCLEOTIDE SEQUENCE</scope>
    <source>
        <strain evidence="2">HNIBRBA4755</strain>
    </source>
</reference>
<dbReference type="InterPro" id="IPR036928">
    <property type="entry name" value="AS_sf"/>
</dbReference>
<feature type="domain" description="Amidase" evidence="1">
    <location>
        <begin position="41"/>
        <end position="446"/>
    </location>
</feature>
<gene>
    <name evidence="2" type="ORF">ABV408_16825</name>
</gene>
<dbReference type="NCBIfam" id="NF005460">
    <property type="entry name" value="PRK07056.1"/>
    <property type="match status" value="1"/>
</dbReference>
<dbReference type="InterPro" id="IPR023631">
    <property type="entry name" value="Amidase_dom"/>
</dbReference>
<organism evidence="2">
    <name type="scientific">Salinicola endophyticus</name>
    <dbReference type="NCBI Taxonomy" id="1949083"/>
    <lineage>
        <taxon>Bacteria</taxon>
        <taxon>Pseudomonadati</taxon>
        <taxon>Pseudomonadota</taxon>
        <taxon>Gammaproteobacteria</taxon>
        <taxon>Oceanospirillales</taxon>
        <taxon>Halomonadaceae</taxon>
        <taxon>Salinicola</taxon>
    </lineage>
</organism>
<dbReference type="SUPFAM" id="SSF75304">
    <property type="entry name" value="Amidase signature (AS) enzymes"/>
    <property type="match status" value="1"/>
</dbReference>
<accession>A0AB74U5H6</accession>